<evidence type="ECO:0000259" key="12">
    <source>
        <dbReference type="PROSITE" id="PS51123"/>
    </source>
</evidence>
<evidence type="ECO:0000256" key="10">
    <source>
        <dbReference type="SAM" id="MobiDB-lite"/>
    </source>
</evidence>
<evidence type="ECO:0000256" key="5">
    <source>
        <dbReference type="ARBA" id="ARBA00023065"/>
    </source>
</evidence>
<dbReference type="GO" id="GO:0015288">
    <property type="term" value="F:porin activity"/>
    <property type="evidence" value="ECO:0007669"/>
    <property type="project" value="UniProtKB-KW"/>
</dbReference>
<proteinExistence type="predicted"/>
<gene>
    <name evidence="13" type="ORF">SAMN06297229_2430</name>
</gene>
<evidence type="ECO:0000256" key="8">
    <source>
        <dbReference type="ARBA" id="ARBA00023237"/>
    </source>
</evidence>
<feature type="chain" id="PRO_5012306084" evidence="11">
    <location>
        <begin position="26"/>
        <end position="368"/>
    </location>
</feature>
<dbReference type="Gene3D" id="3.30.1330.60">
    <property type="entry name" value="OmpA-like domain"/>
    <property type="match status" value="1"/>
</dbReference>
<keyword evidence="14" id="KW-1185">Reference proteome</keyword>
<dbReference type="Proteomes" id="UP000194450">
    <property type="component" value="Unassembled WGS sequence"/>
</dbReference>
<feature type="region of interest" description="Disordered" evidence="10">
    <location>
        <begin position="185"/>
        <end position="231"/>
    </location>
</feature>
<dbReference type="GO" id="GO:0046930">
    <property type="term" value="C:pore complex"/>
    <property type="evidence" value="ECO:0007669"/>
    <property type="project" value="UniProtKB-KW"/>
</dbReference>
<dbReference type="GO" id="GO:0006811">
    <property type="term" value="P:monoatomic ion transport"/>
    <property type="evidence" value="ECO:0007669"/>
    <property type="project" value="UniProtKB-KW"/>
</dbReference>
<evidence type="ECO:0000256" key="3">
    <source>
        <dbReference type="ARBA" id="ARBA00022452"/>
    </source>
</evidence>
<keyword evidence="7 9" id="KW-0472">Membrane</keyword>
<evidence type="ECO:0000256" key="6">
    <source>
        <dbReference type="ARBA" id="ARBA00023114"/>
    </source>
</evidence>
<dbReference type="InterPro" id="IPR050330">
    <property type="entry name" value="Bact_OuterMem_StrucFunc"/>
</dbReference>
<dbReference type="AlphaFoldDB" id="A0A1Y6G467"/>
<dbReference type="SUPFAM" id="SSF103088">
    <property type="entry name" value="OmpA-like"/>
    <property type="match status" value="1"/>
</dbReference>
<dbReference type="CDD" id="cd07185">
    <property type="entry name" value="OmpA_C-like"/>
    <property type="match status" value="1"/>
</dbReference>
<keyword evidence="8" id="KW-0998">Cell outer membrane</keyword>
<dbReference type="SUPFAM" id="SSF56925">
    <property type="entry name" value="OMPA-like"/>
    <property type="match status" value="1"/>
</dbReference>
<feature type="signal peptide" evidence="11">
    <location>
        <begin position="1"/>
        <end position="25"/>
    </location>
</feature>
<organism evidence="13 14">
    <name type="scientific">Pseudidiomarina planktonica</name>
    <dbReference type="NCBI Taxonomy" id="1323738"/>
    <lineage>
        <taxon>Bacteria</taxon>
        <taxon>Pseudomonadati</taxon>
        <taxon>Pseudomonadota</taxon>
        <taxon>Gammaproteobacteria</taxon>
        <taxon>Alteromonadales</taxon>
        <taxon>Idiomarinaceae</taxon>
        <taxon>Pseudidiomarina</taxon>
    </lineage>
</organism>
<evidence type="ECO:0000256" key="9">
    <source>
        <dbReference type="PROSITE-ProRule" id="PRU00473"/>
    </source>
</evidence>
<keyword evidence="2" id="KW-0813">Transport</keyword>
<keyword evidence="5" id="KW-0406">Ion transport</keyword>
<dbReference type="PROSITE" id="PS51123">
    <property type="entry name" value="OMPA_2"/>
    <property type="match status" value="1"/>
</dbReference>
<evidence type="ECO:0000256" key="4">
    <source>
        <dbReference type="ARBA" id="ARBA00022692"/>
    </source>
</evidence>
<evidence type="ECO:0000256" key="1">
    <source>
        <dbReference type="ARBA" id="ARBA00004571"/>
    </source>
</evidence>
<keyword evidence="6" id="KW-0626">Porin</keyword>
<evidence type="ECO:0000256" key="7">
    <source>
        <dbReference type="ARBA" id="ARBA00023136"/>
    </source>
</evidence>
<feature type="domain" description="OmpA-like" evidence="12">
    <location>
        <begin position="243"/>
        <end position="361"/>
    </location>
</feature>
<dbReference type="InterPro" id="IPR006665">
    <property type="entry name" value="OmpA-like"/>
</dbReference>
<evidence type="ECO:0000256" key="11">
    <source>
        <dbReference type="SAM" id="SignalP"/>
    </source>
</evidence>
<dbReference type="PRINTS" id="PR01021">
    <property type="entry name" value="OMPADOMAIN"/>
</dbReference>
<protein>
    <submittedName>
        <fullName evidence="13">OmpA-OmpF porin, OOP family</fullName>
    </submittedName>
</protein>
<keyword evidence="4" id="KW-0812">Transmembrane</keyword>
<sequence>MKGFTKIATAVAAALSAVMVLPAAAQDAQDRQEAHGDFYIGANSGFGWLDTDRVAIMDGQVREYEGGTDVFLMGLEAGYRIFDNWELRVSYTDLAADVDDFGSSANGESYGGDLIYNMSPNFYTGLGITRVKLGGYDTKFYKGTFGYRNFIDNNWAFRWEANLQQNETNLTEVMTTVGLQYFFGSTGQETKPTPAPQRAQPRPAPQPAAAPVDSDNDGVPNSRDACPNTPATYSVDEEGCVIYTNETLTETLLVEFEINSSQIRSGATSDIRDMADFMKEHPQLDIVIEGHTDYTGDDDYNQWLSERRAEAVANSLVNNFGIARSRVSSKGYGEQRPKVEGTSAEARQTNRRIEAKLSVTNRVPVIED</sequence>
<reference evidence="14" key="1">
    <citation type="submission" date="2017-04" db="EMBL/GenBank/DDBJ databases">
        <authorList>
            <person name="Varghese N."/>
            <person name="Submissions S."/>
        </authorList>
    </citation>
    <scope>NUCLEOTIDE SEQUENCE [LARGE SCALE GENOMIC DNA]</scope>
</reference>
<dbReference type="Gene3D" id="2.40.160.20">
    <property type="match status" value="1"/>
</dbReference>
<dbReference type="RefSeq" id="WP_086435567.1">
    <property type="nucleotide sequence ID" value="NZ_FXWH01000004.1"/>
</dbReference>
<dbReference type="InterPro" id="IPR036737">
    <property type="entry name" value="OmpA-like_sf"/>
</dbReference>
<dbReference type="Pfam" id="PF00691">
    <property type="entry name" value="OmpA"/>
    <property type="match status" value="1"/>
</dbReference>
<dbReference type="GO" id="GO:0009279">
    <property type="term" value="C:cell outer membrane"/>
    <property type="evidence" value="ECO:0007669"/>
    <property type="project" value="UniProtKB-SubCell"/>
</dbReference>
<dbReference type="InterPro" id="IPR006664">
    <property type="entry name" value="OMP_bac"/>
</dbReference>
<accession>A0A1Y6G467</accession>
<dbReference type="EMBL" id="FXWH01000004">
    <property type="protein sequence ID" value="SMQ80815.1"/>
    <property type="molecule type" value="Genomic_DNA"/>
</dbReference>
<comment type="subcellular location">
    <subcellularLocation>
        <location evidence="1">Cell outer membrane</location>
        <topology evidence="1">Multi-pass membrane protein</topology>
    </subcellularLocation>
</comment>
<keyword evidence="3" id="KW-1134">Transmembrane beta strand</keyword>
<dbReference type="PANTHER" id="PTHR30329">
    <property type="entry name" value="STATOR ELEMENT OF FLAGELLAR MOTOR COMPLEX"/>
    <property type="match status" value="1"/>
</dbReference>
<dbReference type="PANTHER" id="PTHR30329:SF21">
    <property type="entry name" value="LIPOPROTEIN YIAD-RELATED"/>
    <property type="match status" value="1"/>
</dbReference>
<keyword evidence="11" id="KW-0732">Signal</keyword>
<evidence type="ECO:0000256" key="2">
    <source>
        <dbReference type="ARBA" id="ARBA00022448"/>
    </source>
</evidence>
<dbReference type="InterPro" id="IPR011250">
    <property type="entry name" value="OMP/PagP_B-barrel"/>
</dbReference>
<name>A0A1Y6G467_9GAMM</name>
<evidence type="ECO:0000313" key="14">
    <source>
        <dbReference type="Proteomes" id="UP000194450"/>
    </source>
</evidence>
<evidence type="ECO:0000313" key="13">
    <source>
        <dbReference type="EMBL" id="SMQ80815.1"/>
    </source>
</evidence>